<dbReference type="EMBL" id="LS398110">
    <property type="protein sequence ID" value="SPP95913.1"/>
    <property type="molecule type" value="Genomic_DNA"/>
</dbReference>
<sequence>MHQSSFRGVAMAFLGHLPKHGLGAAFLGARLLLAFALPSHVMAQEHHPPASPAATVDEAPFWKENEAAMIKMMNDMAIKPTGDIDRDFVAMMIPHHQGAIEMAVSELRYGKNEQLRRIAQEIIVDQVQEIAAMKLAIGESVANSTPAPTQQQPASSPAQHHHSGMQMDTPLR</sequence>
<reference evidence="3 4" key="1">
    <citation type="submission" date="2018-03" db="EMBL/GenBank/DDBJ databases">
        <authorList>
            <person name="Gully D."/>
        </authorList>
    </citation>
    <scope>NUCLEOTIDE SEQUENCE [LARGE SCALE GENOMIC DNA]</scope>
    <source>
        <strain evidence="3">ORS3257</strain>
    </source>
</reference>
<evidence type="ECO:0000259" key="2">
    <source>
        <dbReference type="Pfam" id="PF03713"/>
    </source>
</evidence>
<dbReference type="AlphaFoldDB" id="A0A2U3Q3A8"/>
<dbReference type="Proteomes" id="UP000246085">
    <property type="component" value="Chromosome BRAD3257"/>
</dbReference>
<evidence type="ECO:0000313" key="4">
    <source>
        <dbReference type="Proteomes" id="UP000246085"/>
    </source>
</evidence>
<dbReference type="KEGG" id="bvz:BRAD3257_4946"/>
<evidence type="ECO:0000313" key="3">
    <source>
        <dbReference type="EMBL" id="SPP95913.1"/>
    </source>
</evidence>
<proteinExistence type="predicted"/>
<dbReference type="Gene3D" id="1.20.1260.10">
    <property type="match status" value="1"/>
</dbReference>
<gene>
    <name evidence="3" type="ORF">BRAD3257_4946</name>
</gene>
<feature type="compositionally biased region" description="Low complexity" evidence="1">
    <location>
        <begin position="144"/>
        <end position="158"/>
    </location>
</feature>
<feature type="region of interest" description="Disordered" evidence="1">
    <location>
        <begin position="142"/>
        <end position="172"/>
    </location>
</feature>
<dbReference type="PANTHER" id="PTHR36933:SF1">
    <property type="entry name" value="SLL0788 PROTEIN"/>
    <property type="match status" value="1"/>
</dbReference>
<evidence type="ECO:0000256" key="1">
    <source>
        <dbReference type="SAM" id="MobiDB-lite"/>
    </source>
</evidence>
<accession>A0A2U3Q3A8</accession>
<feature type="domain" description="DUF305" evidence="2">
    <location>
        <begin position="48"/>
        <end position="134"/>
    </location>
</feature>
<dbReference type="RefSeq" id="WP_244607663.1">
    <property type="nucleotide sequence ID" value="NZ_LS398110.1"/>
</dbReference>
<dbReference type="InterPro" id="IPR005183">
    <property type="entry name" value="DUF305_CopM-like"/>
</dbReference>
<protein>
    <recommendedName>
        <fullName evidence="2">DUF305 domain-containing protein</fullName>
    </recommendedName>
</protein>
<dbReference type="PANTHER" id="PTHR36933">
    <property type="entry name" value="SLL0788 PROTEIN"/>
    <property type="match status" value="1"/>
</dbReference>
<organism evidence="3 4">
    <name type="scientific">Bradyrhizobium vignae</name>
    <dbReference type="NCBI Taxonomy" id="1549949"/>
    <lineage>
        <taxon>Bacteria</taxon>
        <taxon>Pseudomonadati</taxon>
        <taxon>Pseudomonadota</taxon>
        <taxon>Alphaproteobacteria</taxon>
        <taxon>Hyphomicrobiales</taxon>
        <taxon>Nitrobacteraceae</taxon>
        <taxon>Bradyrhizobium</taxon>
    </lineage>
</organism>
<name>A0A2U3Q3A8_9BRAD</name>
<dbReference type="InterPro" id="IPR012347">
    <property type="entry name" value="Ferritin-like"/>
</dbReference>
<dbReference type="Pfam" id="PF03713">
    <property type="entry name" value="DUF305"/>
    <property type="match status" value="1"/>
</dbReference>